<feature type="region of interest" description="Disordered" evidence="1">
    <location>
        <begin position="251"/>
        <end position="312"/>
    </location>
</feature>
<feature type="region of interest" description="Disordered" evidence="1">
    <location>
        <begin position="1"/>
        <end position="21"/>
    </location>
</feature>
<gene>
    <name evidence="2" type="ORF">PCOR1329_LOCUS3070</name>
</gene>
<evidence type="ECO:0000256" key="1">
    <source>
        <dbReference type="SAM" id="MobiDB-lite"/>
    </source>
</evidence>
<comment type="caution">
    <text evidence="2">The sequence shown here is derived from an EMBL/GenBank/DDBJ whole genome shotgun (WGS) entry which is preliminary data.</text>
</comment>
<keyword evidence="3" id="KW-1185">Reference proteome</keyword>
<sequence length="429" mass="46459">MVLQGTQVKWRGGGDVSKQTLPDHGARHCGWERGGHTDEACDVSVFFKTGLKVLKSLSPPLGLRGRGGGAGLRRGALVILVLALYDALGMVKHEAGVFSPPSEVSGLAEPALMRQSGTASEQLCEEGGLATVNAVLECSAFSWPAVVALPRELMPSVEGRKPLYAIGDRLRAIRALNRRDHTKLWVMWGMDACMLALRRHLGKLEFLTELEHKCENMVRPPFDEEQGSDKAWDVLGEVMREEGLAHFGLRDELEGTGGRPGAHGALARPPVRRPRGGLLHHGQGSSRQRRDQERGGRGQGLQQHVARQVPRAAWPGSAVVEAAVRSLANATDMAGSDFEGPVEAFHVRVCERGFFKYFKFKDMYGKKHKRVCVAIGMAEVAATFKKTFKIGGPGHRADRRAPSESSGVVGASDDGRDPLAGGRARRAGH</sequence>
<dbReference type="EMBL" id="CAUYUJ010000780">
    <property type="protein sequence ID" value="CAK0792506.1"/>
    <property type="molecule type" value="Genomic_DNA"/>
</dbReference>
<protein>
    <submittedName>
        <fullName evidence="2">Uncharacterized protein</fullName>
    </submittedName>
</protein>
<feature type="region of interest" description="Disordered" evidence="1">
    <location>
        <begin position="389"/>
        <end position="429"/>
    </location>
</feature>
<organism evidence="2 3">
    <name type="scientific">Prorocentrum cordatum</name>
    <dbReference type="NCBI Taxonomy" id="2364126"/>
    <lineage>
        <taxon>Eukaryota</taxon>
        <taxon>Sar</taxon>
        <taxon>Alveolata</taxon>
        <taxon>Dinophyceae</taxon>
        <taxon>Prorocentrales</taxon>
        <taxon>Prorocentraceae</taxon>
        <taxon>Prorocentrum</taxon>
    </lineage>
</organism>
<evidence type="ECO:0000313" key="2">
    <source>
        <dbReference type="EMBL" id="CAK0792506.1"/>
    </source>
</evidence>
<reference evidence="2" key="1">
    <citation type="submission" date="2023-10" db="EMBL/GenBank/DDBJ databases">
        <authorList>
            <person name="Chen Y."/>
            <person name="Shah S."/>
            <person name="Dougan E. K."/>
            <person name="Thang M."/>
            <person name="Chan C."/>
        </authorList>
    </citation>
    <scope>NUCLEOTIDE SEQUENCE [LARGE SCALE GENOMIC DNA]</scope>
</reference>
<dbReference type="Proteomes" id="UP001189429">
    <property type="component" value="Unassembled WGS sequence"/>
</dbReference>
<accession>A0ABN9PMB3</accession>
<proteinExistence type="predicted"/>
<evidence type="ECO:0000313" key="3">
    <source>
        <dbReference type="Proteomes" id="UP001189429"/>
    </source>
</evidence>
<name>A0ABN9PMB3_9DINO</name>